<keyword evidence="5 9" id="KW-0963">Cytoplasm</keyword>
<dbReference type="Pfam" id="PF08492">
    <property type="entry name" value="SRP72"/>
    <property type="match status" value="1"/>
</dbReference>
<dbReference type="SUPFAM" id="SSF48452">
    <property type="entry name" value="TPR-like"/>
    <property type="match status" value="1"/>
</dbReference>
<evidence type="ECO:0000256" key="3">
    <source>
        <dbReference type="ARBA" id="ARBA00007676"/>
    </source>
</evidence>
<keyword evidence="13" id="KW-1185">Reference proteome</keyword>
<evidence type="ECO:0000256" key="2">
    <source>
        <dbReference type="ARBA" id="ARBA00004496"/>
    </source>
</evidence>
<dbReference type="EMBL" id="JBFMKM010000005">
    <property type="protein sequence ID" value="KAL1305813.1"/>
    <property type="molecule type" value="Genomic_DNA"/>
</dbReference>
<name>A0ABR3PIH0_9PEZI</name>
<dbReference type="InterPro" id="IPR031545">
    <property type="entry name" value="SRP72_TPR-like"/>
</dbReference>
<proteinExistence type="inferred from homology"/>
<feature type="region of interest" description="Disordered" evidence="10">
    <location>
        <begin position="551"/>
        <end position="594"/>
    </location>
</feature>
<protein>
    <recommendedName>
        <fullName evidence="4 9">Signal recognition particle subunit SRP72</fullName>
    </recommendedName>
</protein>
<dbReference type="Proteomes" id="UP001562354">
    <property type="component" value="Unassembled WGS sequence"/>
</dbReference>
<evidence type="ECO:0000259" key="11">
    <source>
        <dbReference type="Pfam" id="PF08492"/>
    </source>
</evidence>
<keyword evidence="6" id="KW-0256">Endoplasmic reticulum</keyword>
<sequence>MASLLGPLSSLLSQTSIDDHEEVLKAANAALGKSAKDVDAQHVKVVALLKLDRFDEALRTLEHGGDALKQRARLEWAYALYKAGQPGKAAEIAGQVGGGQSDRGMRHVEAQASYRHEDFERAAALFAQLASADAHVPDEDMDLRINTGAVNAQMEWSGLGHLVKEKKPQREDLQAFETAYNAACGSIARDELGQAEVLLRRSRDLCDALEDLSEEDKHAELLPIIVQQIYVLVRQGRTEEAAQLASGIAVKDITESSTHHIADINITAASSELTNPYLTHRIIHKSPETITPDRPFAYQSAAMHRNNYALDLLSQKYSGIIFSTTSAVAKHPSPTLDANVNSLGALNAAAHARNQAGKDAIKAILPVLDKRPTDVGLVLVAVQLYVFAGNHGAAIVLLESLFSRLQQSTNPADLEVRYAPGLVGTMVSLYSARGQTSKSRAELAKAAKYWRQRSTSTTSSPIADRALAHLYKSAGAALLASHDSQDQQLASEIFSDLRAQDKDDRYTNAGLVAALAFAESSSITDEQLSSLTPVDRLTAGIDVSALEEAGVAKAPAPTPSATATKRAAPSAADVSKKPTKIRKTKMPKEFDPNKKMDLERWLPLKDRSYYRPKGGKKAKAKQAMLTQGGVVDDSRENSRPGTPGVVAGEVVKASGGGQQKNKKKKGKGGKW</sequence>
<feature type="compositionally biased region" description="Basic residues" evidence="10">
    <location>
        <begin position="660"/>
        <end position="671"/>
    </location>
</feature>
<evidence type="ECO:0000313" key="13">
    <source>
        <dbReference type="Proteomes" id="UP001562354"/>
    </source>
</evidence>
<dbReference type="PANTHER" id="PTHR14094">
    <property type="entry name" value="SIGNAL RECOGNITION PARTICLE 72"/>
    <property type="match status" value="1"/>
</dbReference>
<accession>A0ABR3PIH0</accession>
<dbReference type="InterPro" id="IPR013699">
    <property type="entry name" value="Signal_recog_part_SRP72_RNA-bd"/>
</dbReference>
<dbReference type="PIRSF" id="PIRSF038922">
    <property type="entry name" value="SRP72"/>
    <property type="match status" value="1"/>
</dbReference>
<feature type="compositionally biased region" description="Low complexity" evidence="10">
    <location>
        <begin position="552"/>
        <end position="572"/>
    </location>
</feature>
<evidence type="ECO:0000256" key="6">
    <source>
        <dbReference type="ARBA" id="ARBA00022824"/>
    </source>
</evidence>
<dbReference type="InterPro" id="IPR026270">
    <property type="entry name" value="SRP72"/>
</dbReference>
<evidence type="ECO:0000256" key="1">
    <source>
        <dbReference type="ARBA" id="ARBA00004240"/>
    </source>
</evidence>
<dbReference type="InterPro" id="IPR011990">
    <property type="entry name" value="TPR-like_helical_dom_sf"/>
</dbReference>
<comment type="caution">
    <text evidence="12">The sequence shown here is derived from an EMBL/GenBank/DDBJ whole genome shotgun (WGS) entry which is preliminary data.</text>
</comment>
<feature type="region of interest" description="Disordered" evidence="10">
    <location>
        <begin position="609"/>
        <end position="671"/>
    </location>
</feature>
<keyword evidence="7 9" id="KW-0733">Signal recognition particle</keyword>
<feature type="domain" description="Signal recognition particle SRP72 subunit RNA-binding" evidence="11">
    <location>
        <begin position="570"/>
        <end position="612"/>
    </location>
</feature>
<dbReference type="RefSeq" id="XP_069202086.1">
    <property type="nucleotide sequence ID" value="XM_069343532.1"/>
</dbReference>
<evidence type="ECO:0000256" key="9">
    <source>
        <dbReference type="PIRNR" id="PIRNR038922"/>
    </source>
</evidence>
<evidence type="ECO:0000256" key="5">
    <source>
        <dbReference type="ARBA" id="ARBA00022490"/>
    </source>
</evidence>
<comment type="subcellular location">
    <subcellularLocation>
        <location evidence="2 9">Cytoplasm</location>
    </subcellularLocation>
    <subcellularLocation>
        <location evidence="1">Endoplasmic reticulum</location>
    </subcellularLocation>
</comment>
<keyword evidence="8 9" id="KW-0687">Ribonucleoprotein</keyword>
<evidence type="ECO:0000256" key="10">
    <source>
        <dbReference type="SAM" id="MobiDB-lite"/>
    </source>
</evidence>
<comment type="similarity">
    <text evidence="3 9">Belongs to the SRP72 family.</text>
</comment>
<organism evidence="12 13">
    <name type="scientific">Neodothiora populina</name>
    <dbReference type="NCBI Taxonomy" id="2781224"/>
    <lineage>
        <taxon>Eukaryota</taxon>
        <taxon>Fungi</taxon>
        <taxon>Dikarya</taxon>
        <taxon>Ascomycota</taxon>
        <taxon>Pezizomycotina</taxon>
        <taxon>Dothideomycetes</taxon>
        <taxon>Dothideomycetidae</taxon>
        <taxon>Dothideales</taxon>
        <taxon>Dothioraceae</taxon>
        <taxon>Neodothiora</taxon>
    </lineage>
</organism>
<dbReference type="Pfam" id="PF17004">
    <property type="entry name" value="SRP_TPR_like"/>
    <property type="match status" value="1"/>
</dbReference>
<evidence type="ECO:0000313" key="12">
    <source>
        <dbReference type="EMBL" id="KAL1305813.1"/>
    </source>
</evidence>
<dbReference type="PANTHER" id="PTHR14094:SF9">
    <property type="entry name" value="SIGNAL RECOGNITION PARTICLE SUBUNIT SRP72"/>
    <property type="match status" value="1"/>
</dbReference>
<reference evidence="12 13" key="1">
    <citation type="submission" date="2024-07" db="EMBL/GenBank/DDBJ databases">
        <title>Draft sequence of the Neodothiora populina.</title>
        <authorList>
            <person name="Drown D.D."/>
            <person name="Schuette U.S."/>
            <person name="Buechlein A.B."/>
            <person name="Rusch D.R."/>
            <person name="Winton L.W."/>
            <person name="Adams G.A."/>
        </authorList>
    </citation>
    <scope>NUCLEOTIDE SEQUENCE [LARGE SCALE GENOMIC DNA]</scope>
    <source>
        <strain evidence="12 13">CPC 39397</strain>
    </source>
</reference>
<dbReference type="GeneID" id="95977675"/>
<comment type="function">
    <text evidence="9">Component of the signal recognition particle (SRP) complex, a ribonucleoprotein complex that mediates the cotranslational targeting of secretory and membrane proteins to the endoplasmic reticulum (ER).</text>
</comment>
<evidence type="ECO:0000256" key="4">
    <source>
        <dbReference type="ARBA" id="ARBA00018350"/>
    </source>
</evidence>
<evidence type="ECO:0000256" key="8">
    <source>
        <dbReference type="ARBA" id="ARBA00023274"/>
    </source>
</evidence>
<evidence type="ECO:0000256" key="7">
    <source>
        <dbReference type="ARBA" id="ARBA00023135"/>
    </source>
</evidence>
<dbReference type="Gene3D" id="1.25.40.10">
    <property type="entry name" value="Tetratricopeptide repeat domain"/>
    <property type="match status" value="1"/>
</dbReference>
<gene>
    <name evidence="12" type="ORF">AAFC00_003975</name>
</gene>